<feature type="coiled-coil region" evidence="4">
    <location>
        <begin position="222"/>
        <end position="320"/>
    </location>
</feature>
<organism evidence="6 7">
    <name type="scientific">Oncorhynchus mykiss</name>
    <name type="common">Rainbow trout</name>
    <name type="synonym">Salmo gairdneri</name>
    <dbReference type="NCBI Taxonomy" id="8022"/>
    <lineage>
        <taxon>Eukaryota</taxon>
        <taxon>Metazoa</taxon>
        <taxon>Chordata</taxon>
        <taxon>Craniata</taxon>
        <taxon>Vertebrata</taxon>
        <taxon>Euteleostomi</taxon>
        <taxon>Actinopterygii</taxon>
        <taxon>Neopterygii</taxon>
        <taxon>Teleostei</taxon>
        <taxon>Protacanthopterygii</taxon>
        <taxon>Salmoniformes</taxon>
        <taxon>Salmonidae</taxon>
        <taxon>Salmoninae</taxon>
        <taxon>Oncorhynchus</taxon>
    </lineage>
</organism>
<dbReference type="InterPro" id="IPR027417">
    <property type="entry name" value="P-loop_NTPase"/>
</dbReference>
<evidence type="ECO:0000259" key="5">
    <source>
        <dbReference type="PROSITE" id="PS51720"/>
    </source>
</evidence>
<accession>A0A8K9X4Z6</accession>
<keyword evidence="7" id="KW-1185">Reference proteome</keyword>
<evidence type="ECO:0000256" key="3">
    <source>
        <dbReference type="ARBA" id="ARBA00023134"/>
    </source>
</evidence>
<dbReference type="CDD" id="cd01852">
    <property type="entry name" value="AIG1"/>
    <property type="match status" value="1"/>
</dbReference>
<dbReference type="Gene3D" id="3.40.50.300">
    <property type="entry name" value="P-loop containing nucleotide triphosphate hydrolases"/>
    <property type="match status" value="1"/>
</dbReference>
<keyword evidence="2" id="KW-0547">Nucleotide-binding</keyword>
<evidence type="ECO:0000313" key="6">
    <source>
        <dbReference type="Ensembl" id="ENSOMYP00000127713.1"/>
    </source>
</evidence>
<dbReference type="InterPro" id="IPR045058">
    <property type="entry name" value="GIMA/IAN/Toc"/>
</dbReference>
<dbReference type="Pfam" id="PF04548">
    <property type="entry name" value="AIG1"/>
    <property type="match status" value="1"/>
</dbReference>
<dbReference type="Ensembl" id="ENSOMYT00000153188.1">
    <property type="protein sequence ID" value="ENSOMYP00000127713.1"/>
    <property type="gene ID" value="ENSOMYG00000069104.1"/>
</dbReference>
<evidence type="ECO:0000256" key="4">
    <source>
        <dbReference type="SAM" id="Coils"/>
    </source>
</evidence>
<dbReference type="Proteomes" id="UP000694395">
    <property type="component" value="Chromosome 10"/>
</dbReference>
<reference evidence="6" key="2">
    <citation type="submission" date="2025-08" db="UniProtKB">
        <authorList>
            <consortium name="Ensembl"/>
        </authorList>
    </citation>
    <scope>IDENTIFICATION</scope>
</reference>
<keyword evidence="3" id="KW-0342">GTP-binding</keyword>
<dbReference type="GeneTree" id="ENSGT01120000271858"/>
<reference evidence="6" key="3">
    <citation type="submission" date="2025-09" db="UniProtKB">
        <authorList>
            <consortium name="Ensembl"/>
        </authorList>
    </citation>
    <scope>IDENTIFICATION</scope>
</reference>
<dbReference type="GO" id="GO:0005525">
    <property type="term" value="F:GTP binding"/>
    <property type="evidence" value="ECO:0007669"/>
    <property type="project" value="UniProtKB-KW"/>
</dbReference>
<name>A0A8K9X4Z6_ONCMY</name>
<comment type="similarity">
    <text evidence="1">Belongs to the TRAFAC class TrmE-Era-EngA-EngB-Septin-like GTPase superfamily. AIG1/Toc34/Toc159-like paraseptin GTPase family. IAN subfamily.</text>
</comment>
<dbReference type="InterPro" id="IPR006703">
    <property type="entry name" value="G_AIG1"/>
</dbReference>
<keyword evidence="4" id="KW-0175">Coiled coil</keyword>
<dbReference type="PROSITE" id="PS51720">
    <property type="entry name" value="G_AIG1"/>
    <property type="match status" value="1"/>
</dbReference>
<dbReference type="PANTHER" id="PTHR10903:SF170">
    <property type="entry name" value="GTPASE IMAP FAMILY MEMBER 7"/>
    <property type="match status" value="1"/>
</dbReference>
<evidence type="ECO:0000256" key="2">
    <source>
        <dbReference type="ARBA" id="ARBA00022741"/>
    </source>
</evidence>
<dbReference type="PANTHER" id="PTHR10903">
    <property type="entry name" value="GTPASE, IMAP FAMILY MEMBER-RELATED"/>
    <property type="match status" value="1"/>
</dbReference>
<reference evidence="6" key="1">
    <citation type="submission" date="2020-07" db="EMBL/GenBank/DDBJ databases">
        <title>A long reads based de novo assembly of the rainbow trout Arlee double haploid line genome.</title>
        <authorList>
            <person name="Gao G."/>
            <person name="Palti Y."/>
        </authorList>
    </citation>
    <scope>NUCLEOTIDE SEQUENCE [LARGE SCALE GENOMIC DNA]</scope>
</reference>
<dbReference type="SUPFAM" id="SSF52540">
    <property type="entry name" value="P-loop containing nucleoside triphosphate hydrolases"/>
    <property type="match status" value="1"/>
</dbReference>
<proteinExistence type="inferred from homology"/>
<dbReference type="FunFam" id="3.40.50.300:FF:000366">
    <property type="entry name" value="GTPase, IMAP family member 2"/>
    <property type="match status" value="1"/>
</dbReference>
<sequence>MKSRPIKKVNKCSCYPTGIQLHTQNGEIRIVLVGKTGAGKSVAGNIILGEKAFPSKISSISQTKNCHKRRGKVGEQSVAVIDTPGLFDTSLSNEESLKKIAECISFSAPGPHVFLVVIKLGRFTEEEQKTVEMIQTLFGDEASRYTMVLFTHGESLDDDDVVTIEDYLLENPHLQCLIAKCNGEYQVFNNKDKNCSQVTELLEKINKMVKMNGGSHYTTEMFQEAERAIEEEKNRILKENEEKIRREEEKLKMEKIKIKALEKVLKEENERILRKNKEQQLRYEEKLGEMKIEAREEAIKKEKERVLKEYEEQRLREEELTVVSSRMFAVGEEIKTLPEKHEREARDEAEQFSIFKYLDFSGMLAPVLNKSLSYIRSKCNIQ</sequence>
<evidence type="ECO:0000313" key="7">
    <source>
        <dbReference type="Proteomes" id="UP000694395"/>
    </source>
</evidence>
<evidence type="ECO:0000256" key="1">
    <source>
        <dbReference type="ARBA" id="ARBA00008535"/>
    </source>
</evidence>
<feature type="domain" description="AIG1-type G" evidence="5">
    <location>
        <begin position="25"/>
        <end position="226"/>
    </location>
</feature>
<protein>
    <recommendedName>
        <fullName evidence="5">AIG1-type G domain-containing protein</fullName>
    </recommendedName>
</protein>
<dbReference type="AlphaFoldDB" id="A0A8K9X4Z6"/>